<dbReference type="EMBL" id="JAFLVT010000023">
    <property type="protein sequence ID" value="MBO0450595.1"/>
    <property type="molecule type" value="Genomic_DNA"/>
</dbReference>
<gene>
    <name evidence="2" type="ORF">JZO76_13865</name>
</gene>
<dbReference type="InterPro" id="IPR012347">
    <property type="entry name" value="Ferritin-like"/>
</dbReference>
<dbReference type="Gene3D" id="1.20.1260.10">
    <property type="match status" value="1"/>
</dbReference>
<reference evidence="2 3" key="1">
    <citation type="submission" date="2021-03" db="EMBL/GenBank/DDBJ databases">
        <title>Enterococcal diversity collection.</title>
        <authorList>
            <person name="Gilmore M.S."/>
            <person name="Schwartzman J."/>
            <person name="Van Tyne D."/>
            <person name="Martin M."/>
            <person name="Earl A.M."/>
            <person name="Manson A.L."/>
            <person name="Straub T."/>
            <person name="Salamzade R."/>
            <person name="Saavedra J."/>
            <person name="Lebreton F."/>
            <person name="Prichula J."/>
            <person name="Schaufler K."/>
            <person name="Gaca A."/>
            <person name="Sgardioli B."/>
            <person name="Wagenaar J."/>
            <person name="Strong T."/>
        </authorList>
    </citation>
    <scope>NUCLEOTIDE SEQUENCE [LARGE SCALE GENOMIC DNA]</scope>
    <source>
        <strain evidence="2 3">MJM12</strain>
    </source>
</reference>
<comment type="caution">
    <text evidence="2">The sequence shown here is derived from an EMBL/GenBank/DDBJ whole genome shotgun (WGS) entry which is preliminary data.</text>
</comment>
<dbReference type="InterPro" id="IPR009078">
    <property type="entry name" value="Ferritin-like_SF"/>
</dbReference>
<dbReference type="SUPFAM" id="SSF47240">
    <property type="entry name" value="Ferritin-like"/>
    <property type="match status" value="1"/>
</dbReference>
<dbReference type="InterPro" id="IPR008331">
    <property type="entry name" value="Ferritin_DPS_dom"/>
</dbReference>
<dbReference type="Proteomes" id="UP000664256">
    <property type="component" value="Unassembled WGS sequence"/>
</dbReference>
<evidence type="ECO:0000313" key="3">
    <source>
        <dbReference type="Proteomes" id="UP000664256"/>
    </source>
</evidence>
<sequence length="180" mass="20594">MNAAEKYQAELIQSEKDHHIPTAGAMSGHILANLFIQRNKLRQINYYLKGPGKAFSVEIAAIIKKEDELFDRLNQLLLDEGQVIPTTTAEFTQYTMLEESGQLKYEEIDSILFSAVQDFNTQNLFVVRGIKLAEKEEKFALMQFLQDLYGWLKGQSRLFQSFIGHDALEGLLLEDDDDDD</sequence>
<proteinExistence type="predicted"/>
<name>A0ABS3HAV1_9ENTE</name>
<protein>
    <submittedName>
        <fullName evidence="2">DNA-binding protein</fullName>
    </submittedName>
</protein>
<organism evidence="2 3">
    <name type="scientific">Candidatus Enterococcus myersii</name>
    <dbReference type="NCBI Taxonomy" id="2815322"/>
    <lineage>
        <taxon>Bacteria</taxon>
        <taxon>Bacillati</taxon>
        <taxon>Bacillota</taxon>
        <taxon>Bacilli</taxon>
        <taxon>Lactobacillales</taxon>
        <taxon>Enterococcaceae</taxon>
        <taxon>Enterococcus</taxon>
    </lineage>
</organism>
<keyword evidence="3" id="KW-1185">Reference proteome</keyword>
<evidence type="ECO:0000313" key="2">
    <source>
        <dbReference type="EMBL" id="MBO0450595.1"/>
    </source>
</evidence>
<feature type="domain" description="Ferritin/DPS" evidence="1">
    <location>
        <begin position="30"/>
        <end position="148"/>
    </location>
</feature>
<evidence type="ECO:0000259" key="1">
    <source>
        <dbReference type="Pfam" id="PF00210"/>
    </source>
</evidence>
<accession>A0ABS3HAV1</accession>
<keyword evidence="2" id="KW-0238">DNA-binding</keyword>
<dbReference type="RefSeq" id="WP_206905838.1">
    <property type="nucleotide sequence ID" value="NZ_JAFLVT010000023.1"/>
</dbReference>
<dbReference type="Pfam" id="PF00210">
    <property type="entry name" value="Ferritin"/>
    <property type="match status" value="1"/>
</dbReference>
<dbReference type="GO" id="GO:0003677">
    <property type="term" value="F:DNA binding"/>
    <property type="evidence" value="ECO:0007669"/>
    <property type="project" value="UniProtKB-KW"/>
</dbReference>